<dbReference type="AlphaFoldDB" id="A0A194W585"/>
<dbReference type="CDD" id="cd14688">
    <property type="entry name" value="bZIP_YAP"/>
    <property type="match status" value="1"/>
</dbReference>
<protein>
    <recommendedName>
        <fullName evidence="4">BZIP domain-containing protein</fullName>
    </recommendedName>
</protein>
<evidence type="ECO:0000256" key="1">
    <source>
        <dbReference type="SAM" id="MobiDB-lite"/>
    </source>
</evidence>
<evidence type="ECO:0000313" key="3">
    <source>
        <dbReference type="Proteomes" id="UP000078559"/>
    </source>
</evidence>
<feature type="region of interest" description="Disordered" evidence="1">
    <location>
        <begin position="1"/>
        <end position="63"/>
    </location>
</feature>
<name>A0A194W585_CYTMA</name>
<dbReference type="Proteomes" id="UP000078559">
    <property type="component" value="Chromosome 7"/>
</dbReference>
<accession>A0A194W585</accession>
<gene>
    <name evidence="2" type="ORF">VM1G_11740</name>
</gene>
<evidence type="ECO:0008006" key="4">
    <source>
        <dbReference type="Google" id="ProtNLM"/>
    </source>
</evidence>
<keyword evidence="3" id="KW-1185">Reference proteome</keyword>
<dbReference type="OrthoDB" id="5242530at2759"/>
<dbReference type="EMBL" id="CM003104">
    <property type="protein sequence ID" value="KUI71691.1"/>
    <property type="molecule type" value="Genomic_DNA"/>
</dbReference>
<dbReference type="SMR" id="A0A194W585"/>
<sequence length="241" mass="26132">MDETQSAKEKRKLQNRNAQRRFPQNEGNAESAASGLPTGMMPTASWSLSDTSDTAPIQPEAHSFSNDLNFDSMYFGDTSDDPFHNIFSTPPRPPSISFPLFEDGITANGMKDDFCSLSHQAGVDRAVITPTSPTTSLPKNAAHAFTVPAGIRSPNSSLTEKNLTSMDSRGEKSPTCCVAHKAEMMISEVQELCKFGARFGLLVAEDTEVQDCLSFLRTKLREMSQCSGDVLYASSSDGDAD</sequence>
<organism evidence="2 3">
    <name type="scientific">Cytospora mali</name>
    <name type="common">Apple Valsa canker fungus</name>
    <name type="synonym">Valsa mali</name>
    <dbReference type="NCBI Taxonomy" id="578113"/>
    <lineage>
        <taxon>Eukaryota</taxon>
        <taxon>Fungi</taxon>
        <taxon>Dikarya</taxon>
        <taxon>Ascomycota</taxon>
        <taxon>Pezizomycotina</taxon>
        <taxon>Sordariomycetes</taxon>
        <taxon>Sordariomycetidae</taxon>
        <taxon>Diaporthales</taxon>
        <taxon>Cytosporaceae</taxon>
        <taxon>Cytospora</taxon>
    </lineage>
</organism>
<reference evidence="2" key="1">
    <citation type="submission" date="2014-12" db="EMBL/GenBank/DDBJ databases">
        <title>Genome Sequence of Valsa Canker Pathogens Uncovers a Specific Adaption of Colonization on Woody Bark.</title>
        <authorList>
            <person name="Yin Z."/>
            <person name="Liu H."/>
            <person name="Gao X."/>
            <person name="Li Z."/>
            <person name="Song N."/>
            <person name="Ke X."/>
            <person name="Dai Q."/>
            <person name="Wu Y."/>
            <person name="Sun Y."/>
            <person name="Xu J.-R."/>
            <person name="Kang Z.K."/>
            <person name="Wang L."/>
            <person name="Huang L."/>
        </authorList>
    </citation>
    <scope>NUCLEOTIDE SEQUENCE [LARGE SCALE GENOMIC DNA]</scope>
    <source>
        <strain evidence="2">03-8</strain>
    </source>
</reference>
<proteinExistence type="predicted"/>
<feature type="compositionally biased region" description="Polar residues" evidence="1">
    <location>
        <begin position="44"/>
        <end position="55"/>
    </location>
</feature>
<evidence type="ECO:0000313" key="2">
    <source>
        <dbReference type="EMBL" id="KUI71691.1"/>
    </source>
</evidence>